<evidence type="ECO:0000313" key="2">
    <source>
        <dbReference type="EMBL" id="GIJ03512.1"/>
    </source>
</evidence>
<evidence type="ECO:0000256" key="1">
    <source>
        <dbReference type="SAM" id="Phobius"/>
    </source>
</evidence>
<dbReference type="Pfam" id="PF05437">
    <property type="entry name" value="AzlD"/>
    <property type="match status" value="1"/>
</dbReference>
<protein>
    <submittedName>
        <fullName evidence="2">Branched-chain amino acid transporter</fullName>
    </submittedName>
</protein>
<feature type="transmembrane region" description="Helical" evidence="1">
    <location>
        <begin position="6"/>
        <end position="25"/>
    </location>
</feature>
<dbReference type="RefSeq" id="WP_203938790.1">
    <property type="nucleotide sequence ID" value="NZ_BAAAGJ010000010.1"/>
</dbReference>
<sequence length="103" mass="10530">MSLVVAIAALAVGTYTMRLAGVLLRERLDLSERVTRILPMAAAALLAALAATATFTEDQAFAGWARPAGVAFGALLAWRRAPFVAVVVGAAAVAAGLRLLGVP</sequence>
<dbReference type="Proteomes" id="UP000652013">
    <property type="component" value="Unassembled WGS sequence"/>
</dbReference>
<accession>A0A8J3Y919</accession>
<keyword evidence="3" id="KW-1185">Reference proteome</keyword>
<organism evidence="2 3">
    <name type="scientific">Spirilliplanes yamanashiensis</name>
    <dbReference type="NCBI Taxonomy" id="42233"/>
    <lineage>
        <taxon>Bacteria</taxon>
        <taxon>Bacillati</taxon>
        <taxon>Actinomycetota</taxon>
        <taxon>Actinomycetes</taxon>
        <taxon>Micromonosporales</taxon>
        <taxon>Micromonosporaceae</taxon>
        <taxon>Spirilliplanes</taxon>
    </lineage>
</organism>
<keyword evidence="1" id="KW-1133">Transmembrane helix</keyword>
<feature type="transmembrane region" description="Helical" evidence="1">
    <location>
        <begin position="83"/>
        <end position="101"/>
    </location>
</feature>
<dbReference type="InterPro" id="IPR008407">
    <property type="entry name" value="Brnchd-chn_aa_trnsp_AzlD"/>
</dbReference>
<evidence type="ECO:0000313" key="3">
    <source>
        <dbReference type="Proteomes" id="UP000652013"/>
    </source>
</evidence>
<dbReference type="AlphaFoldDB" id="A0A8J3Y919"/>
<gene>
    <name evidence="2" type="ORF">Sya03_28640</name>
</gene>
<keyword evidence="1" id="KW-0472">Membrane</keyword>
<keyword evidence="1" id="KW-0812">Transmembrane</keyword>
<comment type="caution">
    <text evidence="2">The sequence shown here is derived from an EMBL/GenBank/DDBJ whole genome shotgun (WGS) entry which is preliminary data.</text>
</comment>
<reference evidence="2" key="1">
    <citation type="submission" date="2021-01" db="EMBL/GenBank/DDBJ databases">
        <title>Whole genome shotgun sequence of Spirilliplanes yamanashiensis NBRC 15828.</title>
        <authorList>
            <person name="Komaki H."/>
            <person name="Tamura T."/>
        </authorList>
    </citation>
    <scope>NUCLEOTIDE SEQUENCE</scope>
    <source>
        <strain evidence="2">NBRC 15828</strain>
    </source>
</reference>
<feature type="transmembrane region" description="Helical" evidence="1">
    <location>
        <begin position="37"/>
        <end position="55"/>
    </location>
</feature>
<proteinExistence type="predicted"/>
<name>A0A8J3Y919_9ACTN</name>
<dbReference type="EMBL" id="BOOY01000021">
    <property type="protein sequence ID" value="GIJ03512.1"/>
    <property type="molecule type" value="Genomic_DNA"/>
</dbReference>